<dbReference type="InterPro" id="IPR029058">
    <property type="entry name" value="AB_hydrolase_fold"/>
</dbReference>
<dbReference type="EMBL" id="HBNR01026090">
    <property type="protein sequence ID" value="CAE4578235.1"/>
    <property type="molecule type" value="Transcribed_RNA"/>
</dbReference>
<keyword evidence="3 7" id="KW-0645">Protease</keyword>
<dbReference type="Pfam" id="PF00450">
    <property type="entry name" value="Peptidase_S10"/>
    <property type="match status" value="2"/>
</dbReference>
<evidence type="ECO:0000256" key="5">
    <source>
        <dbReference type="ARBA" id="ARBA00022801"/>
    </source>
</evidence>
<evidence type="ECO:0000256" key="2">
    <source>
        <dbReference type="ARBA" id="ARBA00022645"/>
    </source>
</evidence>
<gene>
    <name evidence="8" type="ORF">AMON00008_LOCUS17601</name>
</gene>
<dbReference type="InterPro" id="IPR018202">
    <property type="entry name" value="Ser_caboxypep_ser_AS"/>
</dbReference>
<keyword evidence="4 7" id="KW-0732">Signal</keyword>
<accession>A0A7S4QB99</accession>
<dbReference type="PANTHER" id="PTHR11802:SF3">
    <property type="entry name" value="RETINOID-INDUCIBLE SERINE CARBOXYPEPTIDASE"/>
    <property type="match status" value="1"/>
</dbReference>
<name>A0A7S4QB99_9DINO</name>
<comment type="similarity">
    <text evidence="1 7">Belongs to the peptidase S10 family.</text>
</comment>
<dbReference type="InterPro" id="IPR001563">
    <property type="entry name" value="Peptidase_S10"/>
</dbReference>
<sequence length="554" mass="59329">MRWPLRASACAAALTCAGARLAWTAAGRQQHTPGLPCSEPVRRAPVRFPPELVLGDTSDIVMYSGYVNVTASDYLFYWFAEAKSEAPADAPLVVWSNGGPGCSSMEGMTTEHGPLVLYGVKEAGVMFSGKLSRNPYSWNNQAHVLYVDQPRYVGYSVGAGPFVKSSLEAGHDMVTFLRGWRHLFPEHAHRGLILAAESYGGHYIPAWASAILDYNAHASDPLNLVGLAIGNGIVNETVQGATFPEFARRQGLIPKSEILQSSWGAREIMKNYLGYIPNYYDYRLAEQECCGCSSYNYKPWSDWLLREDVTRALNVCGNAGTKAFGDCAAGCINMPEFDRADAFSYSGALGRALDHGVHVTLYYGMQDTACNYVGGYAMASTIEWSGADLFAQMPLEDLMIGGVPTGKFKAAAGLAWVQIENAGHMVPINSPAAASFAIGTLIPGSGAARFVAGRSISALGRAFDAHLVRWLPQLGGRGVPQRGQWAVLGLLCGCSSLALFAAARACPRGSPLALGDTGCSQRRISATWGLLEADEPSAQHCGTDPERATASLSE</sequence>
<feature type="chain" id="PRO_5031605817" description="Carboxypeptidase" evidence="7">
    <location>
        <begin position="20"/>
        <end position="554"/>
    </location>
</feature>
<dbReference type="SUPFAM" id="SSF53474">
    <property type="entry name" value="alpha/beta-Hydrolases"/>
    <property type="match status" value="1"/>
</dbReference>
<keyword evidence="2 7" id="KW-0121">Carboxypeptidase</keyword>
<dbReference type="PRINTS" id="PR00724">
    <property type="entry name" value="CRBOXYPTASEC"/>
</dbReference>
<dbReference type="GO" id="GO:0006508">
    <property type="term" value="P:proteolysis"/>
    <property type="evidence" value="ECO:0007669"/>
    <property type="project" value="UniProtKB-KW"/>
</dbReference>
<dbReference type="InterPro" id="IPR033124">
    <property type="entry name" value="Ser_caboxypep_his_AS"/>
</dbReference>
<proteinExistence type="inferred from homology"/>
<dbReference type="PANTHER" id="PTHR11802">
    <property type="entry name" value="SERINE PROTEASE FAMILY S10 SERINE CARBOXYPEPTIDASE"/>
    <property type="match status" value="1"/>
</dbReference>
<dbReference type="AlphaFoldDB" id="A0A7S4QB99"/>
<dbReference type="PROSITE" id="PS00560">
    <property type="entry name" value="CARBOXYPEPT_SER_HIS"/>
    <property type="match status" value="1"/>
</dbReference>
<evidence type="ECO:0000313" key="8">
    <source>
        <dbReference type="EMBL" id="CAE4578235.1"/>
    </source>
</evidence>
<evidence type="ECO:0000256" key="7">
    <source>
        <dbReference type="RuleBase" id="RU361156"/>
    </source>
</evidence>
<reference evidence="8" key="1">
    <citation type="submission" date="2021-01" db="EMBL/GenBank/DDBJ databases">
        <authorList>
            <person name="Corre E."/>
            <person name="Pelletier E."/>
            <person name="Niang G."/>
            <person name="Scheremetjew M."/>
            <person name="Finn R."/>
            <person name="Kale V."/>
            <person name="Holt S."/>
            <person name="Cochrane G."/>
            <person name="Meng A."/>
            <person name="Brown T."/>
            <person name="Cohen L."/>
        </authorList>
    </citation>
    <scope>NUCLEOTIDE SEQUENCE</scope>
    <source>
        <strain evidence="8">CCMP3105</strain>
    </source>
</reference>
<dbReference type="EC" id="3.4.16.-" evidence="7"/>
<evidence type="ECO:0000256" key="6">
    <source>
        <dbReference type="ARBA" id="ARBA00023180"/>
    </source>
</evidence>
<dbReference type="GO" id="GO:0004185">
    <property type="term" value="F:serine-type carboxypeptidase activity"/>
    <property type="evidence" value="ECO:0007669"/>
    <property type="project" value="UniProtKB-UniRule"/>
</dbReference>
<evidence type="ECO:0000256" key="1">
    <source>
        <dbReference type="ARBA" id="ARBA00009431"/>
    </source>
</evidence>
<keyword evidence="5 7" id="KW-0378">Hydrolase</keyword>
<evidence type="ECO:0000256" key="3">
    <source>
        <dbReference type="ARBA" id="ARBA00022670"/>
    </source>
</evidence>
<evidence type="ECO:0000256" key="4">
    <source>
        <dbReference type="ARBA" id="ARBA00022729"/>
    </source>
</evidence>
<organism evidence="8">
    <name type="scientific">Alexandrium monilatum</name>
    <dbReference type="NCBI Taxonomy" id="311494"/>
    <lineage>
        <taxon>Eukaryota</taxon>
        <taxon>Sar</taxon>
        <taxon>Alveolata</taxon>
        <taxon>Dinophyceae</taxon>
        <taxon>Gonyaulacales</taxon>
        <taxon>Pyrocystaceae</taxon>
        <taxon>Alexandrium</taxon>
    </lineage>
</organism>
<protein>
    <recommendedName>
        <fullName evidence="7">Carboxypeptidase</fullName>
        <ecNumber evidence="7">3.4.16.-</ecNumber>
    </recommendedName>
</protein>
<keyword evidence="6" id="KW-0325">Glycoprotein</keyword>
<dbReference type="Gene3D" id="3.40.50.1820">
    <property type="entry name" value="alpha/beta hydrolase"/>
    <property type="match status" value="1"/>
</dbReference>
<feature type="signal peptide" evidence="7">
    <location>
        <begin position="1"/>
        <end position="19"/>
    </location>
</feature>
<dbReference type="PROSITE" id="PS00131">
    <property type="entry name" value="CARBOXYPEPT_SER_SER"/>
    <property type="match status" value="1"/>
</dbReference>